<dbReference type="EMBL" id="PGCJ01000031">
    <property type="protein sequence ID" value="PLW55558.1"/>
    <property type="molecule type" value="Genomic_DNA"/>
</dbReference>
<dbReference type="STRING" id="200324.A0A2N5VZX4"/>
<proteinExistence type="predicted"/>
<protein>
    <recommendedName>
        <fullName evidence="4">Retrotransposon Copia-like N-terminal domain-containing protein</fullName>
    </recommendedName>
</protein>
<feature type="region of interest" description="Disordered" evidence="1">
    <location>
        <begin position="201"/>
        <end position="247"/>
    </location>
</feature>
<keyword evidence="3" id="KW-1185">Reference proteome</keyword>
<dbReference type="Proteomes" id="UP000235388">
    <property type="component" value="Unassembled WGS sequence"/>
</dbReference>
<sequence>MELPEPLPGRNPHPEPQPNQPRGGNMADGTRDGFRQAMLKTALETIPQLTEENYLIWKDKMTALLKLRGVLNALNNADMGSVTHNNVVTADNRDSAQKLWASIKEQFASSQASNQAQIFNDFLYIKFQEDSVEAFVTGIKVAIKKLVDVGIDLPQDILVYLVLFKFPTSMHNLKQQIMHSDKELNVKFVCNHLIQFNNESRAETKETSSSTTEAALFSQKGKQSKSVGTGPTQTAPKRCKDGYHNPKQDQYHTSDDCWHLHPDKAPECLKLKIIL</sequence>
<organism evidence="2 3">
    <name type="scientific">Puccinia coronata f. sp. avenae</name>
    <dbReference type="NCBI Taxonomy" id="200324"/>
    <lineage>
        <taxon>Eukaryota</taxon>
        <taxon>Fungi</taxon>
        <taxon>Dikarya</taxon>
        <taxon>Basidiomycota</taxon>
        <taxon>Pucciniomycotina</taxon>
        <taxon>Pucciniomycetes</taxon>
        <taxon>Pucciniales</taxon>
        <taxon>Pucciniaceae</taxon>
        <taxon>Puccinia</taxon>
    </lineage>
</organism>
<feature type="region of interest" description="Disordered" evidence="1">
    <location>
        <begin position="1"/>
        <end position="31"/>
    </location>
</feature>
<evidence type="ECO:0000313" key="3">
    <source>
        <dbReference type="Proteomes" id="UP000235388"/>
    </source>
</evidence>
<dbReference type="Pfam" id="PF14223">
    <property type="entry name" value="Retrotran_gag_2"/>
    <property type="match status" value="1"/>
</dbReference>
<gene>
    <name evidence="2" type="ORF">PCANC_02162</name>
</gene>
<name>A0A2N5VZX4_9BASI</name>
<accession>A0A2N5VZX4</accession>
<evidence type="ECO:0008006" key="4">
    <source>
        <dbReference type="Google" id="ProtNLM"/>
    </source>
</evidence>
<reference evidence="2 3" key="1">
    <citation type="submission" date="2017-11" db="EMBL/GenBank/DDBJ databases">
        <title>De novo assembly and phasing of dikaryotic genomes from two isolates of Puccinia coronata f. sp. avenae, the causal agent of oat crown rust.</title>
        <authorList>
            <person name="Miller M.E."/>
            <person name="Zhang Y."/>
            <person name="Omidvar V."/>
            <person name="Sperschneider J."/>
            <person name="Schwessinger B."/>
            <person name="Raley C."/>
            <person name="Palmer J.M."/>
            <person name="Garnica D."/>
            <person name="Upadhyaya N."/>
            <person name="Rathjen J."/>
            <person name="Taylor J.M."/>
            <person name="Park R.F."/>
            <person name="Dodds P.N."/>
            <person name="Hirsch C.D."/>
            <person name="Kianian S.F."/>
            <person name="Figueroa M."/>
        </authorList>
    </citation>
    <scope>NUCLEOTIDE SEQUENCE [LARGE SCALE GENOMIC DNA]</scope>
    <source>
        <strain evidence="2">12NC29</strain>
    </source>
</reference>
<dbReference type="AlphaFoldDB" id="A0A2N5VZX4"/>
<dbReference type="OrthoDB" id="7691805at2759"/>
<evidence type="ECO:0000256" key="1">
    <source>
        <dbReference type="SAM" id="MobiDB-lite"/>
    </source>
</evidence>
<evidence type="ECO:0000313" key="2">
    <source>
        <dbReference type="EMBL" id="PLW55558.1"/>
    </source>
</evidence>
<feature type="compositionally biased region" description="Pro residues" evidence="1">
    <location>
        <begin position="1"/>
        <end position="19"/>
    </location>
</feature>
<feature type="compositionally biased region" description="Basic and acidic residues" evidence="1">
    <location>
        <begin position="238"/>
        <end position="247"/>
    </location>
</feature>
<feature type="compositionally biased region" description="Polar residues" evidence="1">
    <location>
        <begin position="220"/>
        <end position="235"/>
    </location>
</feature>
<comment type="caution">
    <text evidence="2">The sequence shown here is derived from an EMBL/GenBank/DDBJ whole genome shotgun (WGS) entry which is preliminary data.</text>
</comment>